<feature type="region of interest" description="Disordered" evidence="1">
    <location>
        <begin position="136"/>
        <end position="159"/>
    </location>
</feature>
<evidence type="ECO:0000256" key="2">
    <source>
        <dbReference type="SAM" id="SignalP"/>
    </source>
</evidence>
<feature type="compositionally biased region" description="Low complexity" evidence="1">
    <location>
        <begin position="136"/>
        <end position="150"/>
    </location>
</feature>
<name>A0A9P4PV48_9PLEO</name>
<keyword evidence="4" id="KW-1185">Reference proteome</keyword>
<organism evidence="3 4">
    <name type="scientific">Karstenula rhodostoma CBS 690.94</name>
    <dbReference type="NCBI Taxonomy" id="1392251"/>
    <lineage>
        <taxon>Eukaryota</taxon>
        <taxon>Fungi</taxon>
        <taxon>Dikarya</taxon>
        <taxon>Ascomycota</taxon>
        <taxon>Pezizomycotina</taxon>
        <taxon>Dothideomycetes</taxon>
        <taxon>Pleosporomycetidae</taxon>
        <taxon>Pleosporales</taxon>
        <taxon>Massarineae</taxon>
        <taxon>Didymosphaeriaceae</taxon>
        <taxon>Karstenula</taxon>
    </lineage>
</organism>
<sequence>MSHITGFSSLAVATLLLQSVRAADCNLAQPRRSGDPPGADIASDLRGQDNALLQSVCNGGFPPGSDTISTWNTGSQIYNATRTDNSQPLQYCFDALDNIITQCIENDNYWGGDWKLGNEIYAIYDSTWPEHVLQAELESPSSSSAQEAPSSPAPEAPAGATVVTTTIDGSPITQTFVPTTIADASPTTSSTTVDGVVVPLIIGAGGVAWVPFVPAGGAPPAVITPPADLPNGGDGDGDNNPQSSSQDSSSSSSSSTSSRSLRAPDDVFPADAGTATFDSGAAAQIVFFGAAAPTPTSSSSSVAPSEPTTDLFAEAKKLCHERCASHPGLTTPDGQWCLGNCGCFLGAAGC</sequence>
<keyword evidence="2" id="KW-0732">Signal</keyword>
<evidence type="ECO:0000256" key="1">
    <source>
        <dbReference type="SAM" id="MobiDB-lite"/>
    </source>
</evidence>
<feature type="compositionally biased region" description="Low complexity" evidence="1">
    <location>
        <begin position="238"/>
        <end position="260"/>
    </location>
</feature>
<evidence type="ECO:0000313" key="3">
    <source>
        <dbReference type="EMBL" id="KAF2451006.1"/>
    </source>
</evidence>
<dbReference type="Proteomes" id="UP000799764">
    <property type="component" value="Unassembled WGS sequence"/>
</dbReference>
<feature type="chain" id="PRO_5040510816" evidence="2">
    <location>
        <begin position="23"/>
        <end position="350"/>
    </location>
</feature>
<dbReference type="AlphaFoldDB" id="A0A9P4PV48"/>
<feature type="compositionally biased region" description="Low complexity" evidence="1">
    <location>
        <begin position="221"/>
        <end position="231"/>
    </location>
</feature>
<evidence type="ECO:0000313" key="4">
    <source>
        <dbReference type="Proteomes" id="UP000799764"/>
    </source>
</evidence>
<accession>A0A9P4PV48</accession>
<comment type="caution">
    <text evidence="3">The sequence shown here is derived from an EMBL/GenBank/DDBJ whole genome shotgun (WGS) entry which is preliminary data.</text>
</comment>
<feature type="signal peptide" evidence="2">
    <location>
        <begin position="1"/>
        <end position="22"/>
    </location>
</feature>
<dbReference type="EMBL" id="MU001493">
    <property type="protein sequence ID" value="KAF2451006.1"/>
    <property type="molecule type" value="Genomic_DNA"/>
</dbReference>
<feature type="region of interest" description="Disordered" evidence="1">
    <location>
        <begin position="221"/>
        <end position="267"/>
    </location>
</feature>
<protein>
    <submittedName>
        <fullName evidence="3">Uncharacterized protein</fullName>
    </submittedName>
</protein>
<proteinExistence type="predicted"/>
<dbReference type="OrthoDB" id="3786836at2759"/>
<reference evidence="3" key="1">
    <citation type="journal article" date="2020" name="Stud. Mycol.">
        <title>101 Dothideomycetes genomes: a test case for predicting lifestyles and emergence of pathogens.</title>
        <authorList>
            <person name="Haridas S."/>
            <person name="Albert R."/>
            <person name="Binder M."/>
            <person name="Bloem J."/>
            <person name="Labutti K."/>
            <person name="Salamov A."/>
            <person name="Andreopoulos B."/>
            <person name="Baker S."/>
            <person name="Barry K."/>
            <person name="Bills G."/>
            <person name="Bluhm B."/>
            <person name="Cannon C."/>
            <person name="Castanera R."/>
            <person name="Culley D."/>
            <person name="Daum C."/>
            <person name="Ezra D."/>
            <person name="Gonzalez J."/>
            <person name="Henrissat B."/>
            <person name="Kuo A."/>
            <person name="Liang C."/>
            <person name="Lipzen A."/>
            <person name="Lutzoni F."/>
            <person name="Magnuson J."/>
            <person name="Mondo S."/>
            <person name="Nolan M."/>
            <person name="Ohm R."/>
            <person name="Pangilinan J."/>
            <person name="Park H.-J."/>
            <person name="Ramirez L."/>
            <person name="Alfaro M."/>
            <person name="Sun H."/>
            <person name="Tritt A."/>
            <person name="Yoshinaga Y."/>
            <person name="Zwiers L.-H."/>
            <person name="Turgeon B."/>
            <person name="Goodwin S."/>
            <person name="Spatafora J."/>
            <person name="Crous P."/>
            <person name="Grigoriev I."/>
        </authorList>
    </citation>
    <scope>NUCLEOTIDE SEQUENCE</scope>
    <source>
        <strain evidence="3">CBS 690.94</strain>
    </source>
</reference>
<gene>
    <name evidence="3" type="ORF">P171DRAFT_439546</name>
</gene>